<evidence type="ECO:0000313" key="2">
    <source>
        <dbReference type="EMBL" id="KKK95769.1"/>
    </source>
</evidence>
<accession>A0A0F9BZH6</accession>
<gene>
    <name evidence="2" type="ORF">LCGC14_2669460</name>
</gene>
<organism evidence="2">
    <name type="scientific">marine sediment metagenome</name>
    <dbReference type="NCBI Taxonomy" id="412755"/>
    <lineage>
        <taxon>unclassified sequences</taxon>
        <taxon>metagenomes</taxon>
        <taxon>ecological metagenomes</taxon>
    </lineage>
</organism>
<dbReference type="AlphaFoldDB" id="A0A0F9BZH6"/>
<dbReference type="EMBL" id="LAZR01046763">
    <property type="protein sequence ID" value="KKK95769.1"/>
    <property type="molecule type" value="Genomic_DNA"/>
</dbReference>
<name>A0A0F9BZH6_9ZZZZ</name>
<sequence length="142" mass="16080">MNTIKTPQEYREKIASDIKEIKLPSGLICKIRPVPTLKILELTQKAEDSKQELDQFMRQNFREALNTVVPSSVVSPTMLPAREAGDTSELDENALYLDELIIGDLNEIFLRIVEISGISAKENEEYQKFPGHGHGKNRSPDR</sequence>
<comment type="caution">
    <text evidence="2">The sequence shown here is derived from an EMBL/GenBank/DDBJ whole genome shotgun (WGS) entry which is preliminary data.</text>
</comment>
<proteinExistence type="predicted"/>
<feature type="compositionally biased region" description="Basic residues" evidence="1">
    <location>
        <begin position="131"/>
        <end position="142"/>
    </location>
</feature>
<protein>
    <submittedName>
        <fullName evidence="2">Uncharacterized protein</fullName>
    </submittedName>
</protein>
<reference evidence="2" key="1">
    <citation type="journal article" date="2015" name="Nature">
        <title>Complex archaea that bridge the gap between prokaryotes and eukaryotes.</title>
        <authorList>
            <person name="Spang A."/>
            <person name="Saw J.H."/>
            <person name="Jorgensen S.L."/>
            <person name="Zaremba-Niedzwiedzka K."/>
            <person name="Martijn J."/>
            <person name="Lind A.E."/>
            <person name="van Eijk R."/>
            <person name="Schleper C."/>
            <person name="Guy L."/>
            <person name="Ettema T.J."/>
        </authorList>
    </citation>
    <scope>NUCLEOTIDE SEQUENCE</scope>
</reference>
<evidence type="ECO:0000256" key="1">
    <source>
        <dbReference type="SAM" id="MobiDB-lite"/>
    </source>
</evidence>
<feature type="region of interest" description="Disordered" evidence="1">
    <location>
        <begin position="123"/>
        <end position="142"/>
    </location>
</feature>